<evidence type="ECO:0000313" key="1">
    <source>
        <dbReference type="EMBL" id="NIJ45069.1"/>
    </source>
</evidence>
<name>A0ABX0U9N5_9FLAO</name>
<comment type="caution">
    <text evidence="1">The sequence shown here is derived from an EMBL/GenBank/DDBJ whole genome shotgun (WGS) entry which is preliminary data.</text>
</comment>
<dbReference type="RefSeq" id="WP_167186245.1">
    <property type="nucleotide sequence ID" value="NZ_JAASQL010000001.1"/>
</dbReference>
<sequence length="289" mass="32773">MAKSLKDIKLEMTTKFVSYNVVKTLYGLTEGKTFEDEFSLVSFENILFDVIAYPIYLMGLLFDQHEKEMTEKLRDQKRGRLTWYRTMALQYQHGFDLVTDSDIFDNTGATQDQITASMIIKNASVNDGEKPGTIVVKIAGEENEELAPVPLDTIPSIKAYFKEIKFGGNRISVVNSLPDILYLDYDIYINPLVLDVYGVSSKTGRKPVEDAIEEFKREFSFDGELVLEDLDNKIQAVEGVEIAHRKLVRSSYIVPEINGYGPPQEIEVKKVLESGYFATPDFNGINYVV</sequence>
<evidence type="ECO:0008006" key="3">
    <source>
        <dbReference type="Google" id="ProtNLM"/>
    </source>
</evidence>
<gene>
    <name evidence="1" type="ORF">FHR24_001508</name>
</gene>
<accession>A0ABX0U9N5</accession>
<proteinExistence type="predicted"/>
<dbReference type="Proteomes" id="UP000745859">
    <property type="component" value="Unassembled WGS sequence"/>
</dbReference>
<protein>
    <recommendedName>
        <fullName evidence="3">Baseplate J-like protein</fullName>
    </recommendedName>
</protein>
<keyword evidence="2" id="KW-1185">Reference proteome</keyword>
<reference evidence="1 2" key="1">
    <citation type="submission" date="2020-03" db="EMBL/GenBank/DDBJ databases">
        <title>Genomic Encyclopedia of Type Strains, Phase IV (KMG-IV): sequencing the most valuable type-strain genomes for metagenomic binning, comparative biology and taxonomic classification.</title>
        <authorList>
            <person name="Goeker M."/>
        </authorList>
    </citation>
    <scope>NUCLEOTIDE SEQUENCE [LARGE SCALE GENOMIC DNA]</scope>
    <source>
        <strain evidence="1 2">DSM 101599</strain>
    </source>
</reference>
<dbReference type="EMBL" id="JAASQL010000001">
    <property type="protein sequence ID" value="NIJ45069.1"/>
    <property type="molecule type" value="Genomic_DNA"/>
</dbReference>
<evidence type="ECO:0000313" key="2">
    <source>
        <dbReference type="Proteomes" id="UP000745859"/>
    </source>
</evidence>
<organism evidence="1 2">
    <name type="scientific">Wenyingzhuangia heitensis</name>
    <dbReference type="NCBI Taxonomy" id="1487859"/>
    <lineage>
        <taxon>Bacteria</taxon>
        <taxon>Pseudomonadati</taxon>
        <taxon>Bacteroidota</taxon>
        <taxon>Flavobacteriia</taxon>
        <taxon>Flavobacteriales</taxon>
        <taxon>Flavobacteriaceae</taxon>
        <taxon>Wenyingzhuangia</taxon>
    </lineage>
</organism>